<organism evidence="1 2">
    <name type="scientific">Cupriavidus numazuensis</name>
    <dbReference type="NCBI Taxonomy" id="221992"/>
    <lineage>
        <taxon>Bacteria</taxon>
        <taxon>Pseudomonadati</taxon>
        <taxon>Pseudomonadota</taxon>
        <taxon>Betaproteobacteria</taxon>
        <taxon>Burkholderiales</taxon>
        <taxon>Burkholderiaceae</taxon>
        <taxon>Cupriavidus</taxon>
    </lineage>
</organism>
<gene>
    <name evidence="1" type="ORF">LMG26411_02723</name>
</gene>
<name>A0ABM8TGQ7_9BURK</name>
<accession>A0ABM8TGQ7</accession>
<protein>
    <submittedName>
        <fullName evidence="1">Uncharacterized protein</fullName>
    </submittedName>
</protein>
<dbReference type="EMBL" id="CAJPVI010000014">
    <property type="protein sequence ID" value="CAG2145305.1"/>
    <property type="molecule type" value="Genomic_DNA"/>
</dbReference>
<proteinExistence type="predicted"/>
<sequence length="57" mass="6755">MLLERHRQISLIWRMHGAEWSDPDVLVLLHVLRDAHGVMQAHRHLIVQRLLEGQQSQ</sequence>
<comment type="caution">
    <text evidence="1">The sequence shown here is derived from an EMBL/GenBank/DDBJ whole genome shotgun (WGS) entry which is preliminary data.</text>
</comment>
<evidence type="ECO:0000313" key="1">
    <source>
        <dbReference type="EMBL" id="CAG2145305.1"/>
    </source>
</evidence>
<dbReference type="Proteomes" id="UP000672657">
    <property type="component" value="Unassembled WGS sequence"/>
</dbReference>
<evidence type="ECO:0000313" key="2">
    <source>
        <dbReference type="Proteomes" id="UP000672657"/>
    </source>
</evidence>
<keyword evidence="2" id="KW-1185">Reference proteome</keyword>
<reference evidence="1 2" key="1">
    <citation type="submission" date="2021-03" db="EMBL/GenBank/DDBJ databases">
        <authorList>
            <person name="Peeters C."/>
        </authorList>
    </citation>
    <scope>NUCLEOTIDE SEQUENCE [LARGE SCALE GENOMIC DNA]</scope>
    <source>
        <strain evidence="1 2">LMG 26411</strain>
    </source>
</reference>